<keyword evidence="3" id="KW-1185">Reference proteome</keyword>
<dbReference type="AlphaFoldDB" id="H0UNC2"/>
<dbReference type="OrthoDB" id="5360at2"/>
<reference evidence="2 3" key="1">
    <citation type="submission" date="2011-10" db="EMBL/GenBank/DDBJ databases">
        <title>The Noncontiguous Finished genome of Thermanaerovibrio velox DSM 12556.</title>
        <authorList>
            <consortium name="US DOE Joint Genome Institute (JGI-PGF)"/>
            <person name="Lucas S."/>
            <person name="Copeland A."/>
            <person name="Lapidus A."/>
            <person name="Glavina del Rio T."/>
            <person name="Dalin E."/>
            <person name="Tice H."/>
            <person name="Bruce D."/>
            <person name="Goodwin L."/>
            <person name="Pitluck S."/>
            <person name="Peters L."/>
            <person name="Mikhailova N."/>
            <person name="Teshima H."/>
            <person name="Kyrpides N."/>
            <person name="Mavromatis K."/>
            <person name="Ivanova N."/>
            <person name="Markowitz V."/>
            <person name="Cheng J.-F."/>
            <person name="Hugenholtz P."/>
            <person name="Woyke T."/>
            <person name="Wu D."/>
            <person name="Spring S."/>
            <person name="Brambilla E.-M."/>
            <person name="Klenk H.-P."/>
            <person name="Eisen J.A."/>
        </authorList>
    </citation>
    <scope>NUCLEOTIDE SEQUENCE [LARGE SCALE GENOMIC DNA]</scope>
    <source>
        <strain evidence="2 3">DSM 12556</strain>
    </source>
</reference>
<accession>H0UNC2</accession>
<gene>
    <name evidence="2" type="ORF">TheveDRAFT_1287</name>
</gene>
<evidence type="ECO:0000256" key="1">
    <source>
        <dbReference type="SAM" id="Coils"/>
    </source>
</evidence>
<dbReference type="HOGENOM" id="CLU_170107_0_0_0"/>
<proteinExistence type="predicted"/>
<dbReference type="EMBL" id="CM001377">
    <property type="protein sequence ID" value="EHM10407.1"/>
    <property type="molecule type" value="Genomic_DNA"/>
</dbReference>
<keyword evidence="1" id="KW-0175">Coiled coil</keyword>
<protein>
    <submittedName>
        <fullName evidence="2">Uncharacterized protein</fullName>
    </submittedName>
</protein>
<organism evidence="2 3">
    <name type="scientific">Thermanaerovibrio velox DSM 12556</name>
    <dbReference type="NCBI Taxonomy" id="926567"/>
    <lineage>
        <taxon>Bacteria</taxon>
        <taxon>Thermotogati</taxon>
        <taxon>Synergistota</taxon>
        <taxon>Synergistia</taxon>
        <taxon>Synergistales</taxon>
        <taxon>Synergistaceae</taxon>
        <taxon>Thermanaerovibrio</taxon>
    </lineage>
</organism>
<feature type="coiled-coil region" evidence="1">
    <location>
        <begin position="15"/>
        <end position="76"/>
    </location>
</feature>
<evidence type="ECO:0000313" key="2">
    <source>
        <dbReference type="EMBL" id="EHM10407.1"/>
    </source>
</evidence>
<dbReference type="eggNOG" id="ENOG50330IA">
    <property type="taxonomic scope" value="Bacteria"/>
</dbReference>
<dbReference type="Proteomes" id="UP000005730">
    <property type="component" value="Chromosome"/>
</dbReference>
<dbReference type="RefSeq" id="WP_006583901.1">
    <property type="nucleotide sequence ID" value="NZ_CM001377.1"/>
</dbReference>
<sequence length="115" mass="13095">MTSLEETLAVLLGAESEAKRLVQEAKDEAETLIRKGQEDFIRERDMRISAARQRAAAMLENARNAAQAEAEEIIRNGKARRERMQRAFEDNARQVVHAIALEEAEAILEGRYWRG</sequence>
<dbReference type="STRING" id="926567.TheveDRAFT_1287"/>
<name>H0UNC2_9BACT</name>
<evidence type="ECO:0000313" key="3">
    <source>
        <dbReference type="Proteomes" id="UP000005730"/>
    </source>
</evidence>